<dbReference type="InterPro" id="IPR010791">
    <property type="entry name" value="AttH_dom"/>
</dbReference>
<evidence type="ECO:0000259" key="2">
    <source>
        <dbReference type="Pfam" id="PF07143"/>
    </source>
</evidence>
<keyword evidence="1" id="KW-0732">Signal</keyword>
<comment type="caution">
    <text evidence="3">The sequence shown here is derived from an EMBL/GenBank/DDBJ whole genome shotgun (WGS) entry which is preliminary data.</text>
</comment>
<feature type="domain" description="AttH" evidence="2">
    <location>
        <begin position="107"/>
        <end position="212"/>
    </location>
</feature>
<dbReference type="PANTHER" id="PTHR40617">
    <property type="entry name" value="TERPENE CYCLASE ASQC"/>
    <property type="match status" value="1"/>
</dbReference>
<feature type="chain" id="PRO_5046112542" evidence="1">
    <location>
        <begin position="22"/>
        <end position="347"/>
    </location>
</feature>
<dbReference type="Proteomes" id="UP001610446">
    <property type="component" value="Unassembled WGS sequence"/>
</dbReference>
<dbReference type="Pfam" id="PF17186">
    <property type="entry name" value="Lipocalin_9"/>
    <property type="match status" value="1"/>
</dbReference>
<organism evidence="3 4">
    <name type="scientific">Aspergillus pseudoustus</name>
    <dbReference type="NCBI Taxonomy" id="1810923"/>
    <lineage>
        <taxon>Eukaryota</taxon>
        <taxon>Fungi</taxon>
        <taxon>Dikarya</taxon>
        <taxon>Ascomycota</taxon>
        <taxon>Pezizomycotina</taxon>
        <taxon>Eurotiomycetes</taxon>
        <taxon>Eurotiomycetidae</taxon>
        <taxon>Eurotiales</taxon>
        <taxon>Aspergillaceae</taxon>
        <taxon>Aspergillus</taxon>
        <taxon>Aspergillus subgen. Nidulantes</taxon>
    </lineage>
</organism>
<accession>A0ABR4K9G6</accession>
<evidence type="ECO:0000256" key="1">
    <source>
        <dbReference type="SAM" id="SignalP"/>
    </source>
</evidence>
<feature type="signal peptide" evidence="1">
    <location>
        <begin position="1"/>
        <end position="21"/>
    </location>
</feature>
<keyword evidence="4" id="KW-1185">Reference proteome</keyword>
<dbReference type="PANTHER" id="PTHR40617:SF1">
    <property type="entry name" value="ATTH DOMAIN-CONTAINING PROTEIN-RELATED"/>
    <property type="match status" value="1"/>
</dbReference>
<dbReference type="Pfam" id="PF07143">
    <property type="entry name" value="CrtC"/>
    <property type="match status" value="1"/>
</dbReference>
<dbReference type="InterPro" id="IPR023374">
    <property type="entry name" value="AttH-like_dom_sf"/>
</dbReference>
<dbReference type="Gene3D" id="2.40.370.10">
    <property type="entry name" value="AttH-like domain"/>
    <property type="match status" value="2"/>
</dbReference>
<proteinExistence type="predicted"/>
<name>A0ABR4K9G6_9EURO</name>
<gene>
    <name evidence="3" type="ORF">BJY01DRAFT_246157</name>
</gene>
<sequence length="347" mass="37842">MKTAPALLSGLFLSLASHSIAHQDDHALYNFIPESSPILWNDNIPALYTFKDTQVGSSSWWSSSFLTGVNGKQYVALAHVLNVNTLIYYRGSTLDLQSGNYQQFITLGSAADSAPRLEIVIDENRFESVADDNISTLRARAVGPNVDFDLVWDSASLIIANGGTGGFVFGPGVTYQWSVPSSPTRGTIAIAGETIHVDPARSLTWYDRQWGSTNEPPTGNWTWFELHVPETEYKFSVWVIDNPATDQASRFATIRDGAGAHSVVPVVWSPHYARTYASEASGRLYPLDWTVTVTGFGTFRVSSPVADQEMVGQGPLSTAYEGFVTFNGTLQSRAVTGYGIVEMVYGS</sequence>
<evidence type="ECO:0000313" key="4">
    <source>
        <dbReference type="Proteomes" id="UP001610446"/>
    </source>
</evidence>
<dbReference type="EMBL" id="JBFXLU010000046">
    <property type="protein sequence ID" value="KAL2848931.1"/>
    <property type="molecule type" value="Genomic_DNA"/>
</dbReference>
<dbReference type="SUPFAM" id="SSF159245">
    <property type="entry name" value="AttH-like"/>
    <property type="match status" value="1"/>
</dbReference>
<reference evidence="3 4" key="1">
    <citation type="submission" date="2024-07" db="EMBL/GenBank/DDBJ databases">
        <title>Section-level genome sequencing and comparative genomics of Aspergillus sections Usti and Cavernicolus.</title>
        <authorList>
            <consortium name="Lawrence Berkeley National Laboratory"/>
            <person name="Nybo J.L."/>
            <person name="Vesth T.C."/>
            <person name="Theobald S."/>
            <person name="Frisvad J.C."/>
            <person name="Larsen T.O."/>
            <person name="Kjaerboelling I."/>
            <person name="Rothschild-Mancinelli K."/>
            <person name="Lyhne E.K."/>
            <person name="Kogle M.E."/>
            <person name="Barry K."/>
            <person name="Clum A."/>
            <person name="Na H."/>
            <person name="Ledsgaard L."/>
            <person name="Lin J."/>
            <person name="Lipzen A."/>
            <person name="Kuo A."/>
            <person name="Riley R."/>
            <person name="Mondo S."/>
            <person name="Labutti K."/>
            <person name="Haridas S."/>
            <person name="Pangalinan J."/>
            <person name="Salamov A.A."/>
            <person name="Simmons B.A."/>
            <person name="Magnuson J.K."/>
            <person name="Chen J."/>
            <person name="Drula E."/>
            <person name="Henrissat B."/>
            <person name="Wiebenga A."/>
            <person name="Lubbers R.J."/>
            <person name="Gomes A.C."/>
            <person name="Makela M.R."/>
            <person name="Stajich J."/>
            <person name="Grigoriev I.V."/>
            <person name="Mortensen U.H."/>
            <person name="De Vries R.P."/>
            <person name="Baker S.E."/>
            <person name="Andersen M.R."/>
        </authorList>
    </citation>
    <scope>NUCLEOTIDE SEQUENCE [LARGE SCALE GENOMIC DNA]</scope>
    <source>
        <strain evidence="3 4">CBS 123904</strain>
    </source>
</reference>
<evidence type="ECO:0000313" key="3">
    <source>
        <dbReference type="EMBL" id="KAL2848931.1"/>
    </source>
</evidence>
<protein>
    <submittedName>
        <fullName evidence="3">Kievitone hydratase</fullName>
    </submittedName>
</protein>
<dbReference type="InterPro" id="IPR053112">
    <property type="entry name" value="Fungal_Dehydratase/Hydratase"/>
</dbReference>